<comment type="caution">
    <text evidence="7">The sequence shown here is derived from an EMBL/GenBank/DDBJ whole genome shotgun (WGS) entry which is preliminary data.</text>
</comment>
<organism evidence="7 8">
    <name type="scientific">Pocillopora damicornis</name>
    <name type="common">Cauliflower coral</name>
    <name type="synonym">Millepora damicornis</name>
    <dbReference type="NCBI Taxonomy" id="46731"/>
    <lineage>
        <taxon>Eukaryota</taxon>
        <taxon>Metazoa</taxon>
        <taxon>Cnidaria</taxon>
        <taxon>Anthozoa</taxon>
        <taxon>Hexacorallia</taxon>
        <taxon>Scleractinia</taxon>
        <taxon>Astrocoeniina</taxon>
        <taxon>Pocilloporidae</taxon>
        <taxon>Pocillopora</taxon>
    </lineage>
</organism>
<evidence type="ECO:0000313" key="8">
    <source>
        <dbReference type="Proteomes" id="UP000275408"/>
    </source>
</evidence>
<feature type="transmembrane region" description="Helical" evidence="6">
    <location>
        <begin position="79"/>
        <end position="102"/>
    </location>
</feature>
<dbReference type="Pfam" id="PF04505">
    <property type="entry name" value="CD225"/>
    <property type="match status" value="1"/>
</dbReference>
<evidence type="ECO:0000256" key="6">
    <source>
        <dbReference type="SAM" id="Phobius"/>
    </source>
</evidence>
<dbReference type="Proteomes" id="UP000275408">
    <property type="component" value="Unassembled WGS sequence"/>
</dbReference>
<gene>
    <name evidence="7" type="ORF">pdam_00001100</name>
</gene>
<dbReference type="InterPro" id="IPR007593">
    <property type="entry name" value="CD225/Dispanin_fam"/>
</dbReference>
<dbReference type="EMBL" id="RCHS01000253">
    <property type="protein sequence ID" value="RMX59908.1"/>
    <property type="molecule type" value="Genomic_DNA"/>
</dbReference>
<comment type="similarity">
    <text evidence="2">Belongs to the CD225/Dispanin family.</text>
</comment>
<dbReference type="InterPro" id="IPR051423">
    <property type="entry name" value="CD225/Dispanin"/>
</dbReference>
<feature type="transmembrane region" description="Helical" evidence="6">
    <location>
        <begin position="33"/>
        <end position="58"/>
    </location>
</feature>
<sequence>MQSGDKALEMEQVPAAVQMERHAPLREEPPKDYFKLAVVSVFFCPLIGALAVYMSHLTNSRYEEDDIKRANDASKDARFSAFFAIFLGVGIIFFFIFIAAIVPEFA</sequence>
<name>A0A3M6V2W5_POCDA</name>
<dbReference type="AlphaFoldDB" id="A0A3M6V2W5"/>
<evidence type="ECO:0000313" key="7">
    <source>
        <dbReference type="EMBL" id="RMX59908.1"/>
    </source>
</evidence>
<dbReference type="PANTHER" id="PTHR14948:SF25">
    <property type="entry name" value="DUF4190 DOMAIN-CONTAINING PROTEIN"/>
    <property type="match status" value="1"/>
</dbReference>
<evidence type="ECO:0000256" key="3">
    <source>
        <dbReference type="ARBA" id="ARBA00022692"/>
    </source>
</evidence>
<dbReference type="GO" id="GO:0016020">
    <property type="term" value="C:membrane"/>
    <property type="evidence" value="ECO:0007669"/>
    <property type="project" value="UniProtKB-SubCell"/>
</dbReference>
<keyword evidence="8" id="KW-1185">Reference proteome</keyword>
<comment type="subcellular location">
    <subcellularLocation>
        <location evidence="1">Membrane</location>
    </subcellularLocation>
</comment>
<reference evidence="7 8" key="1">
    <citation type="journal article" date="2018" name="Sci. Rep.">
        <title>Comparative analysis of the Pocillopora damicornis genome highlights role of immune system in coral evolution.</title>
        <authorList>
            <person name="Cunning R."/>
            <person name="Bay R.A."/>
            <person name="Gillette P."/>
            <person name="Baker A.C."/>
            <person name="Traylor-Knowles N."/>
        </authorList>
    </citation>
    <scope>NUCLEOTIDE SEQUENCE [LARGE SCALE GENOMIC DNA]</scope>
    <source>
        <strain evidence="7">RSMAS</strain>
        <tissue evidence="7">Whole animal</tissue>
    </source>
</reference>
<evidence type="ECO:0000256" key="2">
    <source>
        <dbReference type="ARBA" id="ARBA00006843"/>
    </source>
</evidence>
<protein>
    <submittedName>
        <fullName evidence="7">Uncharacterized protein</fullName>
    </submittedName>
</protein>
<dbReference type="PANTHER" id="PTHR14948">
    <property type="entry name" value="NG5"/>
    <property type="match status" value="1"/>
</dbReference>
<keyword evidence="5 6" id="KW-0472">Membrane</keyword>
<evidence type="ECO:0000256" key="4">
    <source>
        <dbReference type="ARBA" id="ARBA00022989"/>
    </source>
</evidence>
<proteinExistence type="inferred from homology"/>
<keyword evidence="4 6" id="KW-1133">Transmembrane helix</keyword>
<evidence type="ECO:0000256" key="1">
    <source>
        <dbReference type="ARBA" id="ARBA00004370"/>
    </source>
</evidence>
<dbReference type="OrthoDB" id="5982942at2759"/>
<keyword evidence="3 6" id="KW-0812">Transmembrane</keyword>
<evidence type="ECO:0000256" key="5">
    <source>
        <dbReference type="ARBA" id="ARBA00023136"/>
    </source>
</evidence>
<accession>A0A3M6V2W5</accession>